<sequence>METSHLYLNCPPWSDRGVVGAWCPGFSLSQERKRIDPQAIVGQMESSEAGDLFGHSSKQTRQVADRMNPE</sequence>
<reference evidence="2 3" key="1">
    <citation type="submission" date="2024-09" db="EMBL/GenBank/DDBJ databases">
        <title>Chromosome-scale assembly of Riccia fluitans.</title>
        <authorList>
            <person name="Paukszto L."/>
            <person name="Sawicki J."/>
            <person name="Karawczyk K."/>
            <person name="Piernik-Szablinska J."/>
            <person name="Szczecinska M."/>
            <person name="Mazdziarz M."/>
        </authorList>
    </citation>
    <scope>NUCLEOTIDE SEQUENCE [LARGE SCALE GENOMIC DNA]</scope>
    <source>
        <strain evidence="2">Rf_01</strain>
        <tissue evidence="2">Aerial parts of the thallus</tissue>
    </source>
</reference>
<keyword evidence="3" id="KW-1185">Reference proteome</keyword>
<name>A0ABD1YL69_9MARC</name>
<feature type="region of interest" description="Disordered" evidence="1">
    <location>
        <begin position="44"/>
        <end position="70"/>
    </location>
</feature>
<evidence type="ECO:0000313" key="3">
    <source>
        <dbReference type="Proteomes" id="UP001605036"/>
    </source>
</evidence>
<protein>
    <submittedName>
        <fullName evidence="2">Uncharacterized protein</fullName>
    </submittedName>
</protein>
<gene>
    <name evidence="2" type="ORF">R1flu_016217</name>
</gene>
<comment type="caution">
    <text evidence="2">The sequence shown here is derived from an EMBL/GenBank/DDBJ whole genome shotgun (WGS) entry which is preliminary data.</text>
</comment>
<proteinExistence type="predicted"/>
<organism evidence="2 3">
    <name type="scientific">Riccia fluitans</name>
    <dbReference type="NCBI Taxonomy" id="41844"/>
    <lineage>
        <taxon>Eukaryota</taxon>
        <taxon>Viridiplantae</taxon>
        <taxon>Streptophyta</taxon>
        <taxon>Embryophyta</taxon>
        <taxon>Marchantiophyta</taxon>
        <taxon>Marchantiopsida</taxon>
        <taxon>Marchantiidae</taxon>
        <taxon>Marchantiales</taxon>
        <taxon>Ricciaceae</taxon>
        <taxon>Riccia</taxon>
    </lineage>
</organism>
<evidence type="ECO:0000313" key="2">
    <source>
        <dbReference type="EMBL" id="KAL2631531.1"/>
    </source>
</evidence>
<accession>A0ABD1YL69</accession>
<evidence type="ECO:0000256" key="1">
    <source>
        <dbReference type="SAM" id="MobiDB-lite"/>
    </source>
</evidence>
<dbReference type="EMBL" id="JBHFFA010000004">
    <property type="protein sequence ID" value="KAL2631531.1"/>
    <property type="molecule type" value="Genomic_DNA"/>
</dbReference>
<dbReference type="AlphaFoldDB" id="A0ABD1YL69"/>
<dbReference type="Proteomes" id="UP001605036">
    <property type="component" value="Unassembled WGS sequence"/>
</dbReference>